<evidence type="ECO:0000313" key="2">
    <source>
        <dbReference type="EMBL" id="GID14167.1"/>
    </source>
</evidence>
<dbReference type="AlphaFoldDB" id="A0A8J3NEK8"/>
<keyword evidence="1" id="KW-0472">Membrane</keyword>
<keyword evidence="1" id="KW-0812">Transmembrane</keyword>
<evidence type="ECO:0000256" key="1">
    <source>
        <dbReference type="SAM" id="Phobius"/>
    </source>
</evidence>
<evidence type="ECO:0000313" key="3">
    <source>
        <dbReference type="Proteomes" id="UP000612808"/>
    </source>
</evidence>
<dbReference type="Proteomes" id="UP000612808">
    <property type="component" value="Unassembled WGS sequence"/>
</dbReference>
<feature type="transmembrane region" description="Helical" evidence="1">
    <location>
        <begin position="66"/>
        <end position="84"/>
    </location>
</feature>
<keyword evidence="1" id="KW-1133">Transmembrane helix</keyword>
<proteinExistence type="predicted"/>
<gene>
    <name evidence="2" type="ORF">Aru02nite_50560</name>
</gene>
<comment type="caution">
    <text evidence="2">The sequence shown here is derived from an EMBL/GenBank/DDBJ whole genome shotgun (WGS) entry which is preliminary data.</text>
</comment>
<sequence>MRADIVDGMNTTRHRLSLLLGLGTTEQRPATRLRFAVTTVAAFATAVQVIVWLLMAIFQTHLDGPWWLWTPASALVVNTAVLVLDHARRHWSNTSARTEPKGSL</sequence>
<protein>
    <submittedName>
        <fullName evidence="2">Uncharacterized protein</fullName>
    </submittedName>
</protein>
<organism evidence="2 3">
    <name type="scientific">Actinocatenispora rupis</name>
    <dbReference type="NCBI Taxonomy" id="519421"/>
    <lineage>
        <taxon>Bacteria</taxon>
        <taxon>Bacillati</taxon>
        <taxon>Actinomycetota</taxon>
        <taxon>Actinomycetes</taxon>
        <taxon>Micromonosporales</taxon>
        <taxon>Micromonosporaceae</taxon>
        <taxon>Actinocatenispora</taxon>
    </lineage>
</organism>
<keyword evidence="3" id="KW-1185">Reference proteome</keyword>
<name>A0A8J3NEK8_9ACTN</name>
<feature type="transmembrane region" description="Helical" evidence="1">
    <location>
        <begin position="35"/>
        <end position="60"/>
    </location>
</feature>
<accession>A0A8J3NEK8</accession>
<reference evidence="2" key="1">
    <citation type="submission" date="2021-01" db="EMBL/GenBank/DDBJ databases">
        <title>Whole genome shotgun sequence of Actinocatenispora rupis NBRC 107355.</title>
        <authorList>
            <person name="Komaki H."/>
            <person name="Tamura T."/>
        </authorList>
    </citation>
    <scope>NUCLEOTIDE SEQUENCE</scope>
    <source>
        <strain evidence="2">NBRC 107355</strain>
    </source>
</reference>
<dbReference type="EMBL" id="BOMB01000029">
    <property type="protein sequence ID" value="GID14167.1"/>
    <property type="molecule type" value="Genomic_DNA"/>
</dbReference>